<proteinExistence type="predicted"/>
<organism evidence="1 2">
    <name type="scientific">Pelagibaculum spongiae</name>
    <dbReference type="NCBI Taxonomy" id="2080658"/>
    <lineage>
        <taxon>Bacteria</taxon>
        <taxon>Pseudomonadati</taxon>
        <taxon>Pseudomonadota</taxon>
        <taxon>Gammaproteobacteria</taxon>
        <taxon>Oceanospirillales</taxon>
        <taxon>Pelagibaculum</taxon>
    </lineage>
</organism>
<dbReference type="EMBL" id="QDDL01000001">
    <property type="protein sequence ID" value="PVZ72081.1"/>
    <property type="molecule type" value="Genomic_DNA"/>
</dbReference>
<sequence length="194" mass="21977">MKKWLVIGLVLFGFYQWWNSREVLHAPGVLVAESPYQQSTSVQPFQFKSYQIAPLAEFSLSARVLSRENYSLDAGADLAPIDLALGWGAMSDNQVIDQLSISQSGRFYFWSWQNQPPISNRQIIQSSSNMHMVPVDDYIANQLKDVRKGDIIQLRGLLIEANKSNGWKWRSSLSRDDTGNGACELFFVKEVSVL</sequence>
<evidence type="ECO:0000313" key="1">
    <source>
        <dbReference type="EMBL" id="PVZ72081.1"/>
    </source>
</evidence>
<dbReference type="AlphaFoldDB" id="A0A2V1GY95"/>
<name>A0A2V1GY95_9GAMM</name>
<protein>
    <submittedName>
        <fullName evidence="1">Uncharacterized protein</fullName>
    </submittedName>
</protein>
<gene>
    <name evidence="1" type="ORF">DC094_03420</name>
</gene>
<evidence type="ECO:0000313" key="2">
    <source>
        <dbReference type="Proteomes" id="UP000244906"/>
    </source>
</evidence>
<comment type="caution">
    <text evidence="1">The sequence shown here is derived from an EMBL/GenBank/DDBJ whole genome shotgun (WGS) entry which is preliminary data.</text>
</comment>
<accession>A0A2V1GY95</accession>
<keyword evidence="2" id="KW-1185">Reference proteome</keyword>
<reference evidence="1 2" key="1">
    <citation type="submission" date="2018-04" db="EMBL/GenBank/DDBJ databases">
        <title>Thalassorhabdus spongiae gen. nov., sp. nov., isolated from a marine sponge in South-West Iceland.</title>
        <authorList>
            <person name="Knobloch S."/>
            <person name="Daussin A."/>
            <person name="Johannsson R."/>
            <person name="Marteinsson V.T."/>
        </authorList>
    </citation>
    <scope>NUCLEOTIDE SEQUENCE [LARGE SCALE GENOMIC DNA]</scope>
    <source>
        <strain evidence="1 2">Hp12</strain>
    </source>
</reference>
<dbReference type="OrthoDB" id="6706661at2"/>
<dbReference type="Proteomes" id="UP000244906">
    <property type="component" value="Unassembled WGS sequence"/>
</dbReference>
<dbReference type="RefSeq" id="WP_116685665.1">
    <property type="nucleotide sequence ID" value="NZ_CAWNYD010000001.1"/>
</dbReference>